<evidence type="ECO:0000313" key="1">
    <source>
        <dbReference type="EMBL" id="JAE34243.1"/>
    </source>
</evidence>
<accession>A0A0A9HMX6</accession>
<sequence length="54" mass="6719">MDSARPRRWMKPRKHCLRWWMQDFHPTIVYSRGLSMVSARRIMQMQCYSFPMNL</sequence>
<protein>
    <submittedName>
        <fullName evidence="1">Uncharacterized protein</fullName>
    </submittedName>
</protein>
<organism evidence="1">
    <name type="scientific">Arundo donax</name>
    <name type="common">Giant reed</name>
    <name type="synonym">Donax arundinaceus</name>
    <dbReference type="NCBI Taxonomy" id="35708"/>
    <lineage>
        <taxon>Eukaryota</taxon>
        <taxon>Viridiplantae</taxon>
        <taxon>Streptophyta</taxon>
        <taxon>Embryophyta</taxon>
        <taxon>Tracheophyta</taxon>
        <taxon>Spermatophyta</taxon>
        <taxon>Magnoliopsida</taxon>
        <taxon>Liliopsida</taxon>
        <taxon>Poales</taxon>
        <taxon>Poaceae</taxon>
        <taxon>PACMAD clade</taxon>
        <taxon>Arundinoideae</taxon>
        <taxon>Arundineae</taxon>
        <taxon>Arundo</taxon>
    </lineage>
</organism>
<reference evidence="1" key="1">
    <citation type="submission" date="2014-09" db="EMBL/GenBank/DDBJ databases">
        <authorList>
            <person name="Magalhaes I.L.F."/>
            <person name="Oliveira U."/>
            <person name="Santos F.R."/>
            <person name="Vidigal T.H.D.A."/>
            <person name="Brescovit A.D."/>
            <person name="Santos A.J."/>
        </authorList>
    </citation>
    <scope>NUCLEOTIDE SEQUENCE</scope>
    <source>
        <tissue evidence="1">Shoot tissue taken approximately 20 cm above the soil surface</tissue>
    </source>
</reference>
<reference evidence="1" key="2">
    <citation type="journal article" date="2015" name="Data Brief">
        <title>Shoot transcriptome of the giant reed, Arundo donax.</title>
        <authorList>
            <person name="Barrero R.A."/>
            <person name="Guerrero F.D."/>
            <person name="Moolhuijzen P."/>
            <person name="Goolsby J.A."/>
            <person name="Tidwell J."/>
            <person name="Bellgard S.E."/>
            <person name="Bellgard M.I."/>
        </authorList>
    </citation>
    <scope>NUCLEOTIDE SEQUENCE</scope>
    <source>
        <tissue evidence="1">Shoot tissue taken approximately 20 cm above the soil surface</tissue>
    </source>
</reference>
<dbReference type="AlphaFoldDB" id="A0A0A9HMX6"/>
<dbReference type="EMBL" id="GBRH01163653">
    <property type="protein sequence ID" value="JAE34243.1"/>
    <property type="molecule type" value="Transcribed_RNA"/>
</dbReference>
<name>A0A0A9HMX6_ARUDO</name>
<proteinExistence type="predicted"/>